<feature type="compositionally biased region" description="Basic residues" evidence="1">
    <location>
        <begin position="38"/>
        <end position="47"/>
    </location>
</feature>
<dbReference type="Pfam" id="PF08729">
    <property type="entry name" value="HUN"/>
    <property type="match status" value="1"/>
</dbReference>
<reference evidence="3 4" key="1">
    <citation type="submission" date="2017-07" db="EMBL/GenBank/DDBJ databases">
        <title>Genome sequence of the Sordaria macrospora wild type strain R19027.</title>
        <authorList>
            <person name="Nowrousian M."/>
            <person name="Teichert I."/>
            <person name="Kueck U."/>
        </authorList>
    </citation>
    <scope>NUCLEOTIDE SEQUENCE [LARGE SCALE GENOMIC DNA]</scope>
    <source>
        <strain evidence="3 4">R19027</strain>
        <tissue evidence="3">Mycelium</tissue>
    </source>
</reference>
<feature type="compositionally biased region" description="Gly residues" evidence="1">
    <location>
        <begin position="612"/>
        <end position="628"/>
    </location>
</feature>
<evidence type="ECO:0000313" key="4">
    <source>
        <dbReference type="Proteomes" id="UP000433876"/>
    </source>
</evidence>
<protein>
    <recommendedName>
        <fullName evidence="2">Hpc2-related domain-containing protein</fullName>
    </recommendedName>
</protein>
<dbReference type="AlphaFoldDB" id="A0A8S8ZI16"/>
<feature type="compositionally biased region" description="Polar residues" evidence="1">
    <location>
        <begin position="201"/>
        <end position="217"/>
    </location>
</feature>
<feature type="compositionally biased region" description="Polar residues" evidence="1">
    <location>
        <begin position="11"/>
        <end position="24"/>
    </location>
</feature>
<dbReference type="OMA" id="MDGDVPM"/>
<feature type="region of interest" description="Disordered" evidence="1">
    <location>
        <begin position="152"/>
        <end position="387"/>
    </location>
</feature>
<comment type="caution">
    <text evidence="3">The sequence shown here is derived from an EMBL/GenBank/DDBJ whole genome shotgun (WGS) entry which is preliminary data.</text>
</comment>
<evidence type="ECO:0000256" key="1">
    <source>
        <dbReference type="SAM" id="MobiDB-lite"/>
    </source>
</evidence>
<evidence type="ECO:0000313" key="3">
    <source>
        <dbReference type="EMBL" id="KAA8628808.1"/>
    </source>
</evidence>
<evidence type="ECO:0000259" key="2">
    <source>
        <dbReference type="Pfam" id="PF08729"/>
    </source>
</evidence>
<name>A0A8S8ZI16_SORMA</name>
<gene>
    <name evidence="3" type="ORF">SMACR_05931</name>
</gene>
<feature type="compositionally biased region" description="Polar residues" evidence="1">
    <location>
        <begin position="236"/>
        <end position="245"/>
    </location>
</feature>
<organism evidence="3 4">
    <name type="scientific">Sordaria macrospora</name>
    <dbReference type="NCBI Taxonomy" id="5147"/>
    <lineage>
        <taxon>Eukaryota</taxon>
        <taxon>Fungi</taxon>
        <taxon>Dikarya</taxon>
        <taxon>Ascomycota</taxon>
        <taxon>Pezizomycotina</taxon>
        <taxon>Sordariomycetes</taxon>
        <taxon>Sordariomycetidae</taxon>
        <taxon>Sordariales</taxon>
        <taxon>Sordariaceae</taxon>
        <taxon>Sordaria</taxon>
    </lineage>
</organism>
<dbReference type="InterPro" id="IPR014840">
    <property type="entry name" value="HRD"/>
</dbReference>
<feature type="region of interest" description="Disordered" evidence="1">
    <location>
        <begin position="1"/>
        <end position="107"/>
    </location>
</feature>
<dbReference type="EMBL" id="NMPR01000162">
    <property type="protein sequence ID" value="KAA8628808.1"/>
    <property type="molecule type" value="Genomic_DNA"/>
</dbReference>
<feature type="compositionally biased region" description="Low complexity" evidence="1">
    <location>
        <begin position="253"/>
        <end position="267"/>
    </location>
</feature>
<feature type="region of interest" description="Disordered" evidence="1">
    <location>
        <begin position="559"/>
        <end position="656"/>
    </location>
</feature>
<feature type="compositionally biased region" description="Gly residues" evidence="1">
    <location>
        <begin position="578"/>
        <end position="591"/>
    </location>
</feature>
<feature type="compositionally biased region" description="Low complexity" evidence="1">
    <location>
        <begin position="592"/>
        <end position="606"/>
    </location>
</feature>
<feature type="compositionally biased region" description="Low complexity" evidence="1">
    <location>
        <begin position="304"/>
        <end position="334"/>
    </location>
</feature>
<feature type="domain" description="Hpc2-related" evidence="2">
    <location>
        <begin position="518"/>
        <end position="559"/>
    </location>
</feature>
<feature type="compositionally biased region" description="Basic and acidic residues" evidence="1">
    <location>
        <begin position="636"/>
        <end position="656"/>
    </location>
</feature>
<sequence length="700" mass="73582">MDEIVVDPGSSAAQFSIMQSQQPPQHGPEVRLTAAGVPRKKPGRKPKPKDPADENSTATEQQPKQRRPRKPRDPNAPPIQRKRKAAATDAPDAADIADHDTSMEIDTSLASANRFSLGGPSRLEAPINSLDQRAQKIPKREPSHAVSMSQLLNEVDPPPKPQPAAAKQVYDPVRSSYDPVRETMMSRDVFGTGSIMGSPRAPTSQPVINRASASPSIASLVDPPAPPNIASPVPSHQTPYSTAAPTRSRLQESTSATPSSSNPARPTLQQITKPQIIEVRRAPPPPPAPAASHRKPSPPKNSFTSMSTVPPTSSAAAATNAVTAAPSTTAPPTNNKKLTALVQQERESTNSRGNKTGSNHSSEAVKRDGGSNSLKDALLPPLPSVGGHGTERSILDFGKANPGQEIEAPSIKIHVPLNGETNKYVNFMRMAEEQYGWDALHPRQAANRERKARIAAATAALEKSVGASGRESGEEMDEDIQSDAENSNIEMGGMGVSHALTNGAAASGPEAPAKPARKKRNFKEDEYDIDDDFVDDSEMLWEAQAAASRDGFFVYSGPLIPEVPKPEVVPPARRGRGGGRGSRGGRGGTTRGGAASAAHGADGTATEKPSGRGRGGGPGSRGGRGGGDGTRKPRITKLEKEQRDKEKAEREKEMKERERLAIITAAAKANVAAGGGGGPYMLGLSPPPAAAGGPTAMMID</sequence>
<feature type="compositionally biased region" description="Polar residues" evidence="1">
    <location>
        <begin position="350"/>
        <end position="362"/>
    </location>
</feature>
<proteinExistence type="predicted"/>
<feature type="region of interest" description="Disordered" evidence="1">
    <location>
        <begin position="461"/>
        <end position="523"/>
    </location>
</feature>
<accession>A0A8S8ZI16</accession>
<dbReference type="Proteomes" id="UP000433876">
    <property type="component" value="Unassembled WGS sequence"/>
</dbReference>
<dbReference type="VEuPathDB" id="FungiDB:SMAC_05931"/>